<accession>A0ACB9DM64</accession>
<dbReference type="EMBL" id="CM042049">
    <property type="protein sequence ID" value="KAI3747520.1"/>
    <property type="molecule type" value="Genomic_DNA"/>
</dbReference>
<evidence type="ECO:0000313" key="2">
    <source>
        <dbReference type="Proteomes" id="UP001055879"/>
    </source>
</evidence>
<comment type="caution">
    <text evidence="1">The sequence shown here is derived from an EMBL/GenBank/DDBJ whole genome shotgun (WGS) entry which is preliminary data.</text>
</comment>
<reference evidence="1 2" key="2">
    <citation type="journal article" date="2022" name="Mol. Ecol. Resour.">
        <title>The genomes of chicory, endive, great burdock and yacon provide insights into Asteraceae paleo-polyploidization history and plant inulin production.</title>
        <authorList>
            <person name="Fan W."/>
            <person name="Wang S."/>
            <person name="Wang H."/>
            <person name="Wang A."/>
            <person name="Jiang F."/>
            <person name="Liu H."/>
            <person name="Zhao H."/>
            <person name="Xu D."/>
            <person name="Zhang Y."/>
        </authorList>
    </citation>
    <scope>NUCLEOTIDE SEQUENCE [LARGE SCALE GENOMIC DNA]</scope>
    <source>
        <strain evidence="2">cv. Niubang</strain>
    </source>
</reference>
<sequence length="71" mass="7848">MILFNGFLAITSPSSNLGGHDGSSSVNFSISIISCLNCLTDQLERRSHQIFVYRTGYNVILGICYYAKRIA</sequence>
<reference evidence="2" key="1">
    <citation type="journal article" date="2022" name="Mol. Ecol. Resour.">
        <title>The genomes of chicory, endive, great burdock and yacon provide insights into Asteraceae palaeo-polyploidization history and plant inulin production.</title>
        <authorList>
            <person name="Fan W."/>
            <person name="Wang S."/>
            <person name="Wang H."/>
            <person name="Wang A."/>
            <person name="Jiang F."/>
            <person name="Liu H."/>
            <person name="Zhao H."/>
            <person name="Xu D."/>
            <person name="Zhang Y."/>
        </authorList>
    </citation>
    <scope>NUCLEOTIDE SEQUENCE [LARGE SCALE GENOMIC DNA]</scope>
    <source>
        <strain evidence="2">cv. Niubang</strain>
    </source>
</reference>
<gene>
    <name evidence="1" type="ORF">L6452_09979</name>
</gene>
<keyword evidence="2" id="KW-1185">Reference proteome</keyword>
<proteinExistence type="predicted"/>
<protein>
    <submittedName>
        <fullName evidence="1">Uncharacterized protein</fullName>
    </submittedName>
</protein>
<name>A0ACB9DM64_ARCLA</name>
<evidence type="ECO:0000313" key="1">
    <source>
        <dbReference type="EMBL" id="KAI3747520.1"/>
    </source>
</evidence>
<dbReference type="Proteomes" id="UP001055879">
    <property type="component" value="Linkage Group LG03"/>
</dbReference>
<organism evidence="1 2">
    <name type="scientific">Arctium lappa</name>
    <name type="common">Greater burdock</name>
    <name type="synonym">Lappa major</name>
    <dbReference type="NCBI Taxonomy" id="4217"/>
    <lineage>
        <taxon>Eukaryota</taxon>
        <taxon>Viridiplantae</taxon>
        <taxon>Streptophyta</taxon>
        <taxon>Embryophyta</taxon>
        <taxon>Tracheophyta</taxon>
        <taxon>Spermatophyta</taxon>
        <taxon>Magnoliopsida</taxon>
        <taxon>eudicotyledons</taxon>
        <taxon>Gunneridae</taxon>
        <taxon>Pentapetalae</taxon>
        <taxon>asterids</taxon>
        <taxon>campanulids</taxon>
        <taxon>Asterales</taxon>
        <taxon>Asteraceae</taxon>
        <taxon>Carduoideae</taxon>
        <taxon>Cardueae</taxon>
        <taxon>Arctiinae</taxon>
        <taxon>Arctium</taxon>
    </lineage>
</organism>